<protein>
    <recommendedName>
        <fullName evidence="3">DUF2513 domain-containing protein</fullName>
    </recommendedName>
</protein>
<reference evidence="2" key="1">
    <citation type="submission" date="2016-06" db="EMBL/GenBank/DDBJ databases">
        <authorList>
            <person name="Rodrigo-Torres Lidia"/>
            <person name="Arahal R.David."/>
        </authorList>
    </citation>
    <scope>NUCLEOTIDE SEQUENCE [LARGE SCALE GENOMIC DNA]</scope>
    <source>
        <strain evidence="2">CECT 7223</strain>
    </source>
</reference>
<dbReference type="GeneID" id="94234955"/>
<dbReference type="EMBL" id="FLQP01000028">
    <property type="protein sequence ID" value="SBS64579.1"/>
    <property type="molecule type" value="Genomic_DNA"/>
</dbReference>
<organism evidence="1 2">
    <name type="scientific">Vibrio atlanticus</name>
    <dbReference type="NCBI Taxonomy" id="693153"/>
    <lineage>
        <taxon>Bacteria</taxon>
        <taxon>Pseudomonadati</taxon>
        <taxon>Pseudomonadota</taxon>
        <taxon>Gammaproteobacteria</taxon>
        <taxon>Vibrionales</taxon>
        <taxon>Vibrionaceae</taxon>
        <taxon>Vibrio</taxon>
    </lineage>
</organism>
<name>A0A1C3IT58_9VIBR</name>
<proteinExistence type="predicted"/>
<accession>A0A1C3IT58</accession>
<sequence length="134" mass="15780">MVVNHDCLKCIISAFVSSDKAELSIQELVQEEEVKKYPIEELKFHLNRLSDERWIVSNRANNPYEMYDSTHPAWSVSNWRMSELASQYWEAVNRIAIWEEFKSKTAGESLKFSLELLKGYSKAWIEKKLNESEM</sequence>
<evidence type="ECO:0008006" key="3">
    <source>
        <dbReference type="Google" id="ProtNLM"/>
    </source>
</evidence>
<evidence type="ECO:0000313" key="1">
    <source>
        <dbReference type="EMBL" id="SBS64579.1"/>
    </source>
</evidence>
<dbReference type="Proteomes" id="UP000092876">
    <property type="component" value="Unassembled WGS sequence"/>
</dbReference>
<dbReference type="AlphaFoldDB" id="A0A1C3IT58"/>
<evidence type="ECO:0000313" key="2">
    <source>
        <dbReference type="Proteomes" id="UP000092876"/>
    </source>
</evidence>
<gene>
    <name evidence="1" type="ORF">VAT7223_02270</name>
</gene>
<dbReference type="RefSeq" id="WP_065679242.1">
    <property type="nucleotide sequence ID" value="NZ_AP025461.1"/>
</dbReference>